<feature type="domain" description="Histidine kinase" evidence="4">
    <location>
        <begin position="23"/>
        <end position="212"/>
    </location>
</feature>
<name>A0ABV8QM38_9BACT</name>
<keyword evidence="6" id="KW-1185">Reference proteome</keyword>
<sequence>MQQQFQQQLLKSQIETQEETITALGRELHDNVGQLLNSTKMLIGVTQRTITNTPETLTIADETLGKAIHELRGLSKSLSKEWLQQFNLIDNLKNEVNRINAANQIHVNLQVLHVITIASNKQIILFRIIQEALQNAIKHAQAKVIDIKFHQANHVFFINIVDDGIGMPISNAPSNGIGLINMQQRTNLLGGTIQWHADQNGTAVNIQLPIKSLEND</sequence>
<dbReference type="GO" id="GO:0016301">
    <property type="term" value="F:kinase activity"/>
    <property type="evidence" value="ECO:0007669"/>
    <property type="project" value="UniProtKB-KW"/>
</dbReference>
<gene>
    <name evidence="5" type="ORF">ACFOWM_00655</name>
</gene>
<keyword evidence="2 5" id="KW-0418">Kinase</keyword>
<dbReference type="EMBL" id="JBHSCZ010000001">
    <property type="protein sequence ID" value="MFC4261372.1"/>
    <property type="molecule type" value="Genomic_DNA"/>
</dbReference>
<dbReference type="PROSITE" id="PS50109">
    <property type="entry name" value="HIS_KIN"/>
    <property type="match status" value="1"/>
</dbReference>
<dbReference type="Pfam" id="PF02518">
    <property type="entry name" value="HATPase_c"/>
    <property type="match status" value="1"/>
</dbReference>
<dbReference type="InterPro" id="IPR036890">
    <property type="entry name" value="HATPase_C_sf"/>
</dbReference>
<dbReference type="SUPFAM" id="SSF55874">
    <property type="entry name" value="ATPase domain of HSP90 chaperone/DNA topoisomerase II/histidine kinase"/>
    <property type="match status" value="1"/>
</dbReference>
<dbReference type="Proteomes" id="UP001595907">
    <property type="component" value="Unassembled WGS sequence"/>
</dbReference>
<dbReference type="CDD" id="cd16917">
    <property type="entry name" value="HATPase_UhpB-NarQ-NarX-like"/>
    <property type="match status" value="1"/>
</dbReference>
<evidence type="ECO:0000256" key="1">
    <source>
        <dbReference type="ARBA" id="ARBA00022679"/>
    </source>
</evidence>
<dbReference type="InterPro" id="IPR050482">
    <property type="entry name" value="Sensor_HK_TwoCompSys"/>
</dbReference>
<keyword evidence="3" id="KW-0902">Two-component regulatory system</keyword>
<keyword evidence="1" id="KW-0808">Transferase</keyword>
<accession>A0ABV8QM38</accession>
<dbReference type="InterPro" id="IPR011712">
    <property type="entry name" value="Sig_transdc_His_kin_sub3_dim/P"/>
</dbReference>
<dbReference type="Pfam" id="PF07730">
    <property type="entry name" value="HisKA_3"/>
    <property type="match status" value="1"/>
</dbReference>
<dbReference type="RefSeq" id="WP_379705595.1">
    <property type="nucleotide sequence ID" value="NZ_JBHSCZ010000001.1"/>
</dbReference>
<comment type="caution">
    <text evidence="5">The sequence shown here is derived from an EMBL/GenBank/DDBJ whole genome shotgun (WGS) entry which is preliminary data.</text>
</comment>
<organism evidence="5 6">
    <name type="scientific">Ferruginibacter yonginensis</name>
    <dbReference type="NCBI Taxonomy" id="1310416"/>
    <lineage>
        <taxon>Bacteria</taxon>
        <taxon>Pseudomonadati</taxon>
        <taxon>Bacteroidota</taxon>
        <taxon>Chitinophagia</taxon>
        <taxon>Chitinophagales</taxon>
        <taxon>Chitinophagaceae</taxon>
        <taxon>Ferruginibacter</taxon>
    </lineage>
</organism>
<dbReference type="Gene3D" id="1.20.5.1930">
    <property type="match status" value="1"/>
</dbReference>
<evidence type="ECO:0000256" key="3">
    <source>
        <dbReference type="ARBA" id="ARBA00023012"/>
    </source>
</evidence>
<dbReference type="PANTHER" id="PTHR24421">
    <property type="entry name" value="NITRATE/NITRITE SENSOR PROTEIN NARX-RELATED"/>
    <property type="match status" value="1"/>
</dbReference>
<reference evidence="6" key="1">
    <citation type="journal article" date="2019" name="Int. J. Syst. Evol. Microbiol.">
        <title>The Global Catalogue of Microorganisms (GCM) 10K type strain sequencing project: providing services to taxonomists for standard genome sequencing and annotation.</title>
        <authorList>
            <consortium name="The Broad Institute Genomics Platform"/>
            <consortium name="The Broad Institute Genome Sequencing Center for Infectious Disease"/>
            <person name="Wu L."/>
            <person name="Ma J."/>
        </authorList>
    </citation>
    <scope>NUCLEOTIDE SEQUENCE [LARGE SCALE GENOMIC DNA]</scope>
    <source>
        <strain evidence="6">CECT 8289</strain>
    </source>
</reference>
<dbReference type="InterPro" id="IPR003594">
    <property type="entry name" value="HATPase_dom"/>
</dbReference>
<proteinExistence type="predicted"/>
<protein>
    <submittedName>
        <fullName evidence="5">Sensor histidine kinase</fullName>
    </submittedName>
</protein>
<evidence type="ECO:0000259" key="4">
    <source>
        <dbReference type="PROSITE" id="PS50109"/>
    </source>
</evidence>
<dbReference type="SMART" id="SM00387">
    <property type="entry name" value="HATPase_c"/>
    <property type="match status" value="1"/>
</dbReference>
<dbReference type="Gene3D" id="3.30.565.10">
    <property type="entry name" value="Histidine kinase-like ATPase, C-terminal domain"/>
    <property type="match status" value="1"/>
</dbReference>
<dbReference type="InterPro" id="IPR005467">
    <property type="entry name" value="His_kinase_dom"/>
</dbReference>
<evidence type="ECO:0000313" key="6">
    <source>
        <dbReference type="Proteomes" id="UP001595907"/>
    </source>
</evidence>
<evidence type="ECO:0000313" key="5">
    <source>
        <dbReference type="EMBL" id="MFC4261372.1"/>
    </source>
</evidence>
<evidence type="ECO:0000256" key="2">
    <source>
        <dbReference type="ARBA" id="ARBA00022777"/>
    </source>
</evidence>